<reference evidence="9 10" key="1">
    <citation type="submission" date="2016-10" db="EMBL/GenBank/DDBJ databases">
        <title>Proteomics and genomics reveal pathogen-plant mechanisms compatible with a hemibiotrophic lifestyle of Diplodia corticola.</title>
        <authorList>
            <person name="Fernandes I."/>
            <person name="De Jonge R."/>
            <person name="Van De Peer Y."/>
            <person name="Devreese B."/>
            <person name="Alves A."/>
            <person name="Esteves A.C."/>
        </authorList>
    </citation>
    <scope>NUCLEOTIDE SEQUENCE [LARGE SCALE GENOMIC DNA]</scope>
    <source>
        <strain evidence="9 10">CBS 112549</strain>
    </source>
</reference>
<evidence type="ECO:0000256" key="6">
    <source>
        <dbReference type="SAM" id="MobiDB-lite"/>
    </source>
</evidence>
<feature type="compositionally biased region" description="Low complexity" evidence="6">
    <location>
        <begin position="21"/>
        <end position="31"/>
    </location>
</feature>
<feature type="region of interest" description="Disordered" evidence="6">
    <location>
        <begin position="21"/>
        <end position="87"/>
    </location>
</feature>
<feature type="domain" description="C3HC-type" evidence="7">
    <location>
        <begin position="117"/>
        <end position="267"/>
    </location>
</feature>
<keyword evidence="3" id="KW-0863">Zinc-finger</keyword>
<dbReference type="Pfam" id="PF08600">
    <property type="entry name" value="NuBaID_C"/>
    <property type="match status" value="1"/>
</dbReference>
<evidence type="ECO:0000259" key="8">
    <source>
        <dbReference type="Pfam" id="PF08600"/>
    </source>
</evidence>
<evidence type="ECO:0000313" key="9">
    <source>
        <dbReference type="EMBL" id="OJD33899.1"/>
    </source>
</evidence>
<dbReference type="AlphaFoldDB" id="A0A1J9RMV0"/>
<gene>
    <name evidence="9" type="ORF">BKCO1_26000113</name>
</gene>
<proteinExistence type="predicted"/>
<evidence type="ECO:0000256" key="2">
    <source>
        <dbReference type="ARBA" id="ARBA00022723"/>
    </source>
</evidence>
<keyword evidence="2" id="KW-0479">Metal-binding</keyword>
<comment type="subcellular location">
    <subcellularLocation>
        <location evidence="1">Nucleus</location>
    </subcellularLocation>
</comment>
<name>A0A1J9RMV0_9PEZI</name>
<dbReference type="PANTHER" id="PTHR15835:SF6">
    <property type="entry name" value="ZINC FINGER C3HC-TYPE PROTEIN 1"/>
    <property type="match status" value="1"/>
</dbReference>
<feature type="region of interest" description="Disordered" evidence="6">
    <location>
        <begin position="291"/>
        <end position="310"/>
    </location>
</feature>
<evidence type="ECO:0000256" key="3">
    <source>
        <dbReference type="ARBA" id="ARBA00022771"/>
    </source>
</evidence>
<feature type="region of interest" description="Disordered" evidence="6">
    <location>
        <begin position="399"/>
        <end position="430"/>
    </location>
</feature>
<evidence type="ECO:0000313" key="10">
    <source>
        <dbReference type="Proteomes" id="UP000183809"/>
    </source>
</evidence>
<dbReference type="EMBL" id="MNUE01000026">
    <property type="protein sequence ID" value="OJD33899.1"/>
    <property type="molecule type" value="Genomic_DNA"/>
</dbReference>
<feature type="compositionally biased region" description="Basic and acidic residues" evidence="6">
    <location>
        <begin position="98"/>
        <end position="111"/>
    </location>
</feature>
<comment type="caution">
    <text evidence="9">The sequence shown here is derived from an EMBL/GenBank/DDBJ whole genome shotgun (WGS) entry which is preliminary data.</text>
</comment>
<accession>A0A1J9RMV0</accession>
<dbReference type="PANTHER" id="PTHR15835">
    <property type="entry name" value="NUCLEAR-INTERACTING PARTNER OF ALK"/>
    <property type="match status" value="1"/>
</dbReference>
<keyword evidence="4" id="KW-0862">Zinc</keyword>
<feature type="region of interest" description="Disordered" evidence="6">
    <location>
        <begin position="98"/>
        <end position="117"/>
    </location>
</feature>
<feature type="compositionally biased region" description="Low complexity" evidence="6">
    <location>
        <begin position="72"/>
        <end position="87"/>
    </location>
</feature>
<dbReference type="InterPro" id="IPR013909">
    <property type="entry name" value="NuBaID_C"/>
</dbReference>
<evidence type="ECO:0000256" key="4">
    <source>
        <dbReference type="ARBA" id="ARBA00022833"/>
    </source>
</evidence>
<dbReference type="Proteomes" id="UP000183809">
    <property type="component" value="Unassembled WGS sequence"/>
</dbReference>
<dbReference type="RefSeq" id="XP_020130159.1">
    <property type="nucleotide sequence ID" value="XM_020273369.1"/>
</dbReference>
<dbReference type="GO" id="GO:0005634">
    <property type="term" value="C:nucleus"/>
    <property type="evidence" value="ECO:0007669"/>
    <property type="project" value="UniProtKB-SubCell"/>
</dbReference>
<organism evidence="9 10">
    <name type="scientific">Diplodia corticola</name>
    <dbReference type="NCBI Taxonomy" id="236234"/>
    <lineage>
        <taxon>Eukaryota</taxon>
        <taxon>Fungi</taxon>
        <taxon>Dikarya</taxon>
        <taxon>Ascomycota</taxon>
        <taxon>Pezizomycotina</taxon>
        <taxon>Dothideomycetes</taxon>
        <taxon>Dothideomycetes incertae sedis</taxon>
        <taxon>Botryosphaeriales</taxon>
        <taxon>Botryosphaeriaceae</taxon>
        <taxon>Diplodia</taxon>
    </lineage>
</organism>
<feature type="domain" description="NuBaID C-terminal" evidence="8">
    <location>
        <begin position="318"/>
        <end position="378"/>
    </location>
</feature>
<evidence type="ECO:0000259" key="7">
    <source>
        <dbReference type="Pfam" id="PF07967"/>
    </source>
</evidence>
<keyword evidence="5" id="KW-0539">Nucleus</keyword>
<dbReference type="STRING" id="236234.A0A1J9RMV0"/>
<protein>
    <submittedName>
        <fullName evidence="9">C3hc zinc finger domain-containing protein</fullName>
    </submittedName>
</protein>
<dbReference type="GeneID" id="31013630"/>
<dbReference type="GO" id="GO:0008270">
    <property type="term" value="F:zinc ion binding"/>
    <property type="evidence" value="ECO:0007669"/>
    <property type="project" value="UniProtKB-KW"/>
</dbReference>
<dbReference type="OrthoDB" id="2592092at2759"/>
<dbReference type="Pfam" id="PF07967">
    <property type="entry name" value="zf-C3HC"/>
    <property type="match status" value="1"/>
</dbReference>
<sequence>MTALTTSKRKFNKILENISASSSTTSLASLSKKNASVMSVAAVQNEPPSKRNRKSLSGDSLTSVEGDRPETAASASSQFNPSASSLSLAQRAKSIRMIKKDKEKESADPKKAPNYTPWSHEHFVERMKTFSDVMRWGPKPDKLNEVEWAKRGWVCENLNTVACKGGCEKRLVIKLEPKEKDTEKKDTEGAGLDARLEELLAGDLDEALVDRYAKLMVEGHDEGCLWRRAGCKEDIYHVPMVSYEDHVKPGLLDRHKSLLNIRYKLPPLENLKYPGTSPDRLEKALPEELTQPLESENVEAAPPSDSTDQKDIEKRTQLFALYGWYGEDRGKYSIVFCHECHQRVGLWMYLGEDAKLDLIETHRVHCPWLNPDSQGGRPIWEQLQKRLLNRIRETASSIFTTQSSEPQDLGDTRPPSSAADSEQADKKRMGRLRKAMKSFGGRKKK</sequence>
<dbReference type="InterPro" id="IPR012935">
    <property type="entry name" value="NuBaID_N"/>
</dbReference>
<evidence type="ECO:0000256" key="1">
    <source>
        <dbReference type="ARBA" id="ARBA00004123"/>
    </source>
</evidence>
<evidence type="ECO:0000256" key="5">
    <source>
        <dbReference type="ARBA" id="ARBA00023242"/>
    </source>
</evidence>
<keyword evidence="10" id="KW-1185">Reference proteome</keyword>